<dbReference type="AlphaFoldDB" id="A0A835P6Y6"/>
<evidence type="ECO:0000256" key="4">
    <source>
        <dbReference type="ARBA" id="ARBA00022840"/>
    </source>
</evidence>
<comment type="cofactor">
    <cofactor evidence="1">
        <name>biotin</name>
        <dbReference type="ChEBI" id="CHEBI:57586"/>
    </cofactor>
</comment>
<proteinExistence type="predicted"/>
<dbReference type="InterPro" id="IPR011053">
    <property type="entry name" value="Single_hybrid_motif"/>
</dbReference>
<sequence>MSLVALMDRRKLLRRTLIQILKPIVFRQGAASTAVPVSSKGRGRGGIDKILVANRGEIACRIMRTARRLGIRTVAVFSDADRGALHVESAEEAVWIGPAPARFSYLNASTIIQAALRTGAQAIHLDMVFCQSAEFAQLCEDAGLNFIGPPASAIRDMGDKSASRILGCSWCTTCAWPNISDEFRSHLGEAAVAAAKIYYGYCVWPILFYGDEHQTSGIPVSIGSVDLKHYKAYDSFIASNGLPHEHPVTEMIVGQDLVEWQIRVATGENLPLTQEQVPLKGHAFEARIYAENVSRGFLPATGVKEGDTVSMHYDPMIAKLVVWGENRSAALIKLKDCLLNFQEDLFIDPNGNIAAEIRAAAKLSAALVAACICKMDHNTSKEKLQGGDNSLLLWYSDPPFRMHHSAKRVVELEWESELGEKSLELIKSSIIHLSKGTYLIEVEDDDSPAMELKITQLSRFKFIVEAAGLSIIVTLARYLKDNIHHIHIWHGQHHHQFKQPLTLYHSNDDAYENKPKFEMPSRTKGGVLAPMAGLVVKVLVENGAKVEEGQPILVLEAMKMEHVVSLPGLVILMGFMLFLGVKSSTLIFSSLFKDE</sequence>
<evidence type="ECO:0000313" key="8">
    <source>
        <dbReference type="EMBL" id="KAG0447996.1"/>
    </source>
</evidence>
<dbReference type="InterPro" id="IPR011054">
    <property type="entry name" value="Rudment_hybrid_motif"/>
</dbReference>
<name>A0A835P6Y6_VANPL</name>
<evidence type="ECO:0000259" key="7">
    <source>
        <dbReference type="PROSITE" id="PS50979"/>
    </source>
</evidence>
<dbReference type="SUPFAM" id="SSF51246">
    <property type="entry name" value="Rudiment single hybrid motif"/>
    <property type="match status" value="1"/>
</dbReference>
<evidence type="ECO:0000256" key="6">
    <source>
        <dbReference type="SAM" id="Phobius"/>
    </source>
</evidence>
<gene>
    <name evidence="8" type="ORF">HPP92_028046</name>
</gene>
<dbReference type="InterPro" id="IPR005482">
    <property type="entry name" value="Biotin_COase_C"/>
</dbReference>
<reference evidence="8 9" key="1">
    <citation type="journal article" date="2020" name="Nat. Food">
        <title>A phased Vanilla planifolia genome enables genetic improvement of flavour and production.</title>
        <authorList>
            <person name="Hasing T."/>
            <person name="Tang H."/>
            <person name="Brym M."/>
            <person name="Khazi F."/>
            <person name="Huang T."/>
            <person name="Chambers A.H."/>
        </authorList>
    </citation>
    <scope>NUCLEOTIDE SEQUENCE [LARGE SCALE GENOMIC DNA]</scope>
    <source>
        <tissue evidence="8">Leaf</tissue>
    </source>
</reference>
<dbReference type="Pfam" id="PF00289">
    <property type="entry name" value="Biotin_carb_N"/>
    <property type="match status" value="1"/>
</dbReference>
<dbReference type="InterPro" id="IPR000089">
    <property type="entry name" value="Biotin_lipoyl"/>
</dbReference>
<dbReference type="PANTHER" id="PTHR18866:SF33">
    <property type="entry name" value="METHYLCROTONOYL-COA CARBOXYLASE SUBUNIT ALPHA, MITOCHONDRIAL-RELATED"/>
    <property type="match status" value="1"/>
</dbReference>
<dbReference type="PANTHER" id="PTHR18866">
    <property type="entry name" value="CARBOXYLASE:PYRUVATE/ACETYL-COA/PROPIONYL-COA CARBOXYLASE"/>
    <property type="match status" value="1"/>
</dbReference>
<keyword evidence="2" id="KW-0436">Ligase</keyword>
<evidence type="ECO:0000256" key="1">
    <source>
        <dbReference type="ARBA" id="ARBA00001953"/>
    </source>
</evidence>
<dbReference type="SUPFAM" id="SSF51230">
    <property type="entry name" value="Single hybrid motif"/>
    <property type="match status" value="1"/>
</dbReference>
<keyword evidence="6" id="KW-1133">Transmembrane helix</keyword>
<dbReference type="Gene3D" id="3.40.50.20">
    <property type="match status" value="1"/>
</dbReference>
<evidence type="ECO:0000313" key="9">
    <source>
        <dbReference type="Proteomes" id="UP000639772"/>
    </source>
</evidence>
<feature type="domain" description="Biotin carboxylation" evidence="7">
    <location>
        <begin position="46"/>
        <end position="378"/>
    </location>
</feature>
<dbReference type="EMBL" id="JADCNM010000375">
    <property type="protein sequence ID" value="KAG0447996.1"/>
    <property type="molecule type" value="Genomic_DNA"/>
</dbReference>
<protein>
    <recommendedName>
        <fullName evidence="7">Biotin carboxylation domain-containing protein</fullName>
    </recommendedName>
</protein>
<dbReference type="Pfam" id="PF02785">
    <property type="entry name" value="Biotin_carb_C"/>
    <property type="match status" value="1"/>
</dbReference>
<keyword evidence="3" id="KW-0547">Nucleotide-binding</keyword>
<keyword evidence="6" id="KW-0812">Transmembrane</keyword>
<dbReference type="Pfam" id="PF02786">
    <property type="entry name" value="CPSase_L_D2"/>
    <property type="match status" value="1"/>
</dbReference>
<dbReference type="SUPFAM" id="SSF56059">
    <property type="entry name" value="Glutathione synthetase ATP-binding domain-like"/>
    <property type="match status" value="1"/>
</dbReference>
<evidence type="ECO:0000256" key="5">
    <source>
        <dbReference type="ARBA" id="ARBA00023267"/>
    </source>
</evidence>
<dbReference type="Proteomes" id="UP000639772">
    <property type="component" value="Unassembled WGS sequence"/>
</dbReference>
<dbReference type="PROSITE" id="PS50979">
    <property type="entry name" value="BC"/>
    <property type="match status" value="1"/>
</dbReference>
<dbReference type="CDD" id="cd06850">
    <property type="entry name" value="biotinyl_domain"/>
    <property type="match status" value="1"/>
</dbReference>
<dbReference type="InterPro" id="IPR050856">
    <property type="entry name" value="Biotin_carboxylase_complex"/>
</dbReference>
<dbReference type="GO" id="GO:0005739">
    <property type="term" value="C:mitochondrion"/>
    <property type="evidence" value="ECO:0007669"/>
    <property type="project" value="TreeGrafter"/>
</dbReference>
<dbReference type="GO" id="GO:0004485">
    <property type="term" value="F:methylcrotonoyl-CoA carboxylase activity"/>
    <property type="evidence" value="ECO:0007669"/>
    <property type="project" value="TreeGrafter"/>
</dbReference>
<dbReference type="InterPro" id="IPR016185">
    <property type="entry name" value="PreATP-grasp_dom_sf"/>
</dbReference>
<feature type="transmembrane region" description="Helical" evidence="6">
    <location>
        <begin position="568"/>
        <end position="592"/>
    </location>
</feature>
<dbReference type="InterPro" id="IPR005479">
    <property type="entry name" value="CPAse_ATP-bd"/>
</dbReference>
<dbReference type="InterPro" id="IPR005481">
    <property type="entry name" value="BC-like_N"/>
</dbReference>
<dbReference type="GO" id="GO:0005524">
    <property type="term" value="F:ATP binding"/>
    <property type="evidence" value="ECO:0007669"/>
    <property type="project" value="UniProtKB-KW"/>
</dbReference>
<keyword evidence="5" id="KW-0092">Biotin</keyword>
<keyword evidence="6" id="KW-0472">Membrane</keyword>
<dbReference type="Gene3D" id="2.40.50.100">
    <property type="match status" value="1"/>
</dbReference>
<keyword evidence="4" id="KW-0067">ATP-binding</keyword>
<dbReference type="Gene3D" id="3.30.470.20">
    <property type="entry name" value="ATP-grasp fold, B domain"/>
    <property type="match status" value="1"/>
</dbReference>
<evidence type="ECO:0000256" key="3">
    <source>
        <dbReference type="ARBA" id="ARBA00022741"/>
    </source>
</evidence>
<dbReference type="SUPFAM" id="SSF52440">
    <property type="entry name" value="PreATP-grasp domain"/>
    <property type="match status" value="1"/>
</dbReference>
<dbReference type="OrthoDB" id="196847at2759"/>
<dbReference type="InterPro" id="IPR011764">
    <property type="entry name" value="Biotin_carboxylation_dom"/>
</dbReference>
<dbReference type="InterPro" id="IPR045774">
    <property type="entry name" value="MCCA_BT_dom"/>
</dbReference>
<evidence type="ECO:0000256" key="2">
    <source>
        <dbReference type="ARBA" id="ARBA00022598"/>
    </source>
</evidence>
<organism evidence="8 9">
    <name type="scientific">Vanilla planifolia</name>
    <name type="common">Vanilla</name>
    <dbReference type="NCBI Taxonomy" id="51239"/>
    <lineage>
        <taxon>Eukaryota</taxon>
        <taxon>Viridiplantae</taxon>
        <taxon>Streptophyta</taxon>
        <taxon>Embryophyta</taxon>
        <taxon>Tracheophyta</taxon>
        <taxon>Spermatophyta</taxon>
        <taxon>Magnoliopsida</taxon>
        <taxon>Liliopsida</taxon>
        <taxon>Asparagales</taxon>
        <taxon>Orchidaceae</taxon>
        <taxon>Vanilloideae</taxon>
        <taxon>Vanilleae</taxon>
        <taxon>Vanilla</taxon>
    </lineage>
</organism>
<comment type="caution">
    <text evidence="8">The sequence shown here is derived from an EMBL/GenBank/DDBJ whole genome shotgun (WGS) entry which is preliminary data.</text>
</comment>
<dbReference type="SMART" id="SM00878">
    <property type="entry name" value="Biotin_carb_C"/>
    <property type="match status" value="1"/>
</dbReference>
<dbReference type="Pfam" id="PF19331">
    <property type="entry name" value="MCCA_BT"/>
    <property type="match status" value="1"/>
</dbReference>
<dbReference type="Pfam" id="PF00364">
    <property type="entry name" value="Biotin_lipoyl"/>
    <property type="match status" value="1"/>
</dbReference>
<accession>A0A835P6Y6</accession>